<keyword evidence="2" id="KW-1185">Reference proteome</keyword>
<protein>
    <submittedName>
        <fullName evidence="1">Uncharacterized protein</fullName>
    </submittedName>
</protein>
<comment type="caution">
    <text evidence="1">The sequence shown here is derived from an EMBL/GenBank/DDBJ whole genome shotgun (WGS) entry which is preliminary data.</text>
</comment>
<proteinExistence type="predicted"/>
<name>A0A9X1Y8N9_9PROT</name>
<accession>A0A9X1Y8N9</accession>
<evidence type="ECO:0000313" key="2">
    <source>
        <dbReference type="Proteomes" id="UP001139516"/>
    </source>
</evidence>
<organism evidence="1 2">
    <name type="scientific">Roseomonas acroporae</name>
    <dbReference type="NCBI Taxonomy" id="2937791"/>
    <lineage>
        <taxon>Bacteria</taxon>
        <taxon>Pseudomonadati</taxon>
        <taxon>Pseudomonadota</taxon>
        <taxon>Alphaproteobacteria</taxon>
        <taxon>Acetobacterales</taxon>
        <taxon>Roseomonadaceae</taxon>
        <taxon>Roseomonas</taxon>
    </lineage>
</organism>
<evidence type="ECO:0000313" key="1">
    <source>
        <dbReference type="EMBL" id="MCK8785553.1"/>
    </source>
</evidence>
<dbReference type="AlphaFoldDB" id="A0A9X1Y8N9"/>
<dbReference type="Proteomes" id="UP001139516">
    <property type="component" value="Unassembled WGS sequence"/>
</dbReference>
<sequence>MRYAAGRPTGPGIAPAPFPAPLPARARARLGAALLAVLCAAAPVAARAQEERPERIGQCVTTRVAAVGSRLTTPGGGNIPNSGSGISFTNGVRQVSCRNELMVQRARKDDRARLCLVRIGSGIPPTRTYNTTNQRTGDSWTLSDRVSGCI</sequence>
<gene>
    <name evidence="1" type="ORF">M0638_14285</name>
</gene>
<reference evidence="1" key="1">
    <citation type="submission" date="2022-04" db="EMBL/GenBank/DDBJ databases">
        <title>Roseomonas acroporae sp. nov., isolated from coral Acropora digitifera.</title>
        <authorList>
            <person name="Sun H."/>
        </authorList>
    </citation>
    <scope>NUCLEOTIDE SEQUENCE</scope>
    <source>
        <strain evidence="1">NAR14</strain>
    </source>
</reference>
<dbReference type="RefSeq" id="WP_248667676.1">
    <property type="nucleotide sequence ID" value="NZ_JALPRX010000061.1"/>
</dbReference>
<dbReference type="EMBL" id="JALPRX010000061">
    <property type="protein sequence ID" value="MCK8785553.1"/>
    <property type="molecule type" value="Genomic_DNA"/>
</dbReference>